<dbReference type="AlphaFoldDB" id="A0A9C9EN94"/>
<protein>
    <submittedName>
        <fullName evidence="2">Protein BatD</fullName>
    </submittedName>
</protein>
<evidence type="ECO:0000313" key="2">
    <source>
        <dbReference type="EMBL" id="HEC79293.1"/>
    </source>
</evidence>
<sequence>MWRKIGRLFILTQIILFAEELNFTASVNRTEVGLDEAVVLTVSVEGNNIDKIPSPQLPDLPDFDIGGTSSSQSTSIQIINGKFTKQQLINFIYTLYPKKIGELTIGICKLEFQGKTYTTQPIKITVIKGKTKPARPPSAGPAPSEPRVPISENLKLLASVNRKTIYLGEQVNVEFSLYNRLNLSNLNLTETPSFSGFWVEPIFDAKKINFQKKSINGKLYEVCLLKKAALFPMTTGKLKIGPMKMDAEIVQPPRDFFDFFGRAKVVQLESEPLYITVKPLPETGKPEEFTGGVGRFSMSATLDRTTSEAAEPITLTIKIKGTGNIRLIEKPKIPPISGVKVLDPETKDNVKIVNNRVKGYKEFRYPLIPQVDGEHLIPSIKIAYFDPRDKKYHTIKTEQLTFTATRTTAAAEAVRAGGLKILGSDINYIKSDRLRLTAQKYSADWWVLLMYFASLIIVGLSLIYRRHQAKLLTDRAYARKLRANKEVRRKIKEAERCLAKQEIQKFYGLLSKILIGYIGDRFNLDTRMLTREQLTEELIKRNVKEELVKRISTVIERCETVRFSPGGEYDEPMDMLQRIKEIIREL</sequence>
<dbReference type="Pfam" id="PF13584">
    <property type="entry name" value="BatD"/>
    <property type="match status" value="2"/>
</dbReference>
<proteinExistence type="predicted"/>
<keyword evidence="1" id="KW-1133">Transmembrane helix</keyword>
<name>A0A9C9EN94_UNCW3</name>
<keyword evidence="1" id="KW-0472">Membrane</keyword>
<keyword evidence="1" id="KW-0812">Transmembrane</keyword>
<feature type="transmembrane region" description="Helical" evidence="1">
    <location>
        <begin position="445"/>
        <end position="464"/>
    </location>
</feature>
<evidence type="ECO:0000256" key="1">
    <source>
        <dbReference type="SAM" id="Phobius"/>
    </source>
</evidence>
<dbReference type="EMBL" id="DRIG01000095">
    <property type="protein sequence ID" value="HEC79293.1"/>
    <property type="molecule type" value="Genomic_DNA"/>
</dbReference>
<dbReference type="PANTHER" id="PTHR40940:SF2">
    <property type="entry name" value="BATD"/>
    <property type="match status" value="1"/>
</dbReference>
<dbReference type="PANTHER" id="PTHR40940">
    <property type="entry name" value="PROTEIN BATD-RELATED"/>
    <property type="match status" value="1"/>
</dbReference>
<organism evidence="2 3">
    <name type="scientific">candidate division WOR-3 bacterium</name>
    <dbReference type="NCBI Taxonomy" id="2052148"/>
    <lineage>
        <taxon>Bacteria</taxon>
        <taxon>Bacteria division WOR-3</taxon>
    </lineage>
</organism>
<accession>A0A9C9EN94</accession>
<dbReference type="Proteomes" id="UP000885826">
    <property type="component" value="Unassembled WGS sequence"/>
</dbReference>
<gene>
    <name evidence="2" type="ORF">ENI34_09195</name>
</gene>
<comment type="caution">
    <text evidence="2">The sequence shown here is derived from an EMBL/GenBank/DDBJ whole genome shotgun (WGS) entry which is preliminary data.</text>
</comment>
<evidence type="ECO:0000313" key="3">
    <source>
        <dbReference type="Proteomes" id="UP000885826"/>
    </source>
</evidence>
<reference evidence="2" key="1">
    <citation type="journal article" date="2020" name="mSystems">
        <title>Genome- and Community-Level Interaction Insights into Carbon Utilization and Element Cycling Functions of Hydrothermarchaeota in Hydrothermal Sediment.</title>
        <authorList>
            <person name="Zhou Z."/>
            <person name="Liu Y."/>
            <person name="Xu W."/>
            <person name="Pan J."/>
            <person name="Luo Z.H."/>
            <person name="Li M."/>
        </authorList>
    </citation>
    <scope>NUCLEOTIDE SEQUENCE</scope>
    <source>
        <strain evidence="2">HyVt-388</strain>
    </source>
</reference>
<dbReference type="InterPro" id="IPR025738">
    <property type="entry name" value="BatD"/>
</dbReference>